<accession>A0A163FTT3</accession>
<keyword evidence="2" id="KW-1185">Reference proteome</keyword>
<organism evidence="1 2">
    <name type="scientific">Didymella rabiei</name>
    <name type="common">Chickpea ascochyta blight fungus</name>
    <name type="synonym">Mycosphaerella rabiei</name>
    <dbReference type="NCBI Taxonomy" id="5454"/>
    <lineage>
        <taxon>Eukaryota</taxon>
        <taxon>Fungi</taxon>
        <taxon>Dikarya</taxon>
        <taxon>Ascomycota</taxon>
        <taxon>Pezizomycotina</taxon>
        <taxon>Dothideomycetes</taxon>
        <taxon>Pleosporomycetidae</taxon>
        <taxon>Pleosporales</taxon>
        <taxon>Pleosporineae</taxon>
        <taxon>Didymellaceae</taxon>
        <taxon>Ascochyta</taxon>
    </lineage>
</organism>
<evidence type="ECO:0000313" key="1">
    <source>
        <dbReference type="EMBL" id="KZM24533.1"/>
    </source>
</evidence>
<name>A0A163FTT3_DIDRA</name>
<gene>
    <name evidence="1" type="ORF">ST47_g4237</name>
</gene>
<protein>
    <submittedName>
        <fullName evidence="1">Uncharacterized protein</fullName>
    </submittedName>
</protein>
<dbReference type="Proteomes" id="UP000076837">
    <property type="component" value="Unassembled WGS sequence"/>
</dbReference>
<dbReference type="OrthoDB" id="10374692at2759"/>
<evidence type="ECO:0000313" key="2">
    <source>
        <dbReference type="Proteomes" id="UP000076837"/>
    </source>
</evidence>
<dbReference type="EMBL" id="JYNV01000155">
    <property type="protein sequence ID" value="KZM24533.1"/>
    <property type="molecule type" value="Genomic_DNA"/>
</dbReference>
<comment type="caution">
    <text evidence="1">The sequence shown here is derived from an EMBL/GenBank/DDBJ whole genome shotgun (WGS) entry which is preliminary data.</text>
</comment>
<proteinExistence type="predicted"/>
<reference evidence="1 2" key="1">
    <citation type="journal article" date="2016" name="Sci. Rep.">
        <title>Draft genome sequencing and secretome analysis of fungal phytopathogen Ascochyta rabiei provides insight into the necrotrophic effector repertoire.</title>
        <authorList>
            <person name="Verma S."/>
            <person name="Gazara R.K."/>
            <person name="Nizam S."/>
            <person name="Parween S."/>
            <person name="Chattopadhyay D."/>
            <person name="Verma P.K."/>
        </authorList>
    </citation>
    <scope>NUCLEOTIDE SEQUENCE [LARGE SCALE GENOMIC DNA]</scope>
    <source>
        <strain evidence="1 2">ArDII</strain>
    </source>
</reference>
<sequence>MLCSTLIAASLATLAVAAPTDMKSAKQVVDTSYGTYKDYGNYGKYGTYPGSVEKAAQAMGKARPRFSPLRDLSGLITSAANSNVKKRGVLKSDVESAADADYGSYGKYETYSNYQTYPGGVEKAGARMETAAAQ</sequence>
<dbReference type="AlphaFoldDB" id="A0A163FTT3"/>